<dbReference type="AlphaFoldDB" id="A0A0D2KH43"/>
<gene>
    <name evidence="2" type="ORF">HYPSUDRAFT_49530</name>
</gene>
<feature type="region of interest" description="Disordered" evidence="1">
    <location>
        <begin position="227"/>
        <end position="264"/>
    </location>
</feature>
<feature type="compositionally biased region" description="Acidic residues" evidence="1">
    <location>
        <begin position="244"/>
        <end position="255"/>
    </location>
</feature>
<feature type="region of interest" description="Disordered" evidence="1">
    <location>
        <begin position="69"/>
        <end position="123"/>
    </location>
</feature>
<keyword evidence="3" id="KW-1185">Reference proteome</keyword>
<reference evidence="3" key="1">
    <citation type="submission" date="2014-04" db="EMBL/GenBank/DDBJ databases">
        <title>Evolutionary Origins and Diversification of the Mycorrhizal Mutualists.</title>
        <authorList>
            <consortium name="DOE Joint Genome Institute"/>
            <consortium name="Mycorrhizal Genomics Consortium"/>
            <person name="Kohler A."/>
            <person name="Kuo A."/>
            <person name="Nagy L.G."/>
            <person name="Floudas D."/>
            <person name="Copeland A."/>
            <person name="Barry K.W."/>
            <person name="Cichocki N."/>
            <person name="Veneault-Fourrey C."/>
            <person name="LaButti K."/>
            <person name="Lindquist E.A."/>
            <person name="Lipzen A."/>
            <person name="Lundell T."/>
            <person name="Morin E."/>
            <person name="Murat C."/>
            <person name="Riley R."/>
            <person name="Ohm R."/>
            <person name="Sun H."/>
            <person name="Tunlid A."/>
            <person name="Henrissat B."/>
            <person name="Grigoriev I.V."/>
            <person name="Hibbett D.S."/>
            <person name="Martin F."/>
        </authorList>
    </citation>
    <scope>NUCLEOTIDE SEQUENCE [LARGE SCALE GENOMIC DNA]</scope>
    <source>
        <strain evidence="3">FD-334 SS-4</strain>
    </source>
</reference>
<evidence type="ECO:0000313" key="3">
    <source>
        <dbReference type="Proteomes" id="UP000054270"/>
    </source>
</evidence>
<dbReference type="EMBL" id="KN817706">
    <property type="protein sequence ID" value="KJA13907.1"/>
    <property type="molecule type" value="Genomic_DNA"/>
</dbReference>
<dbReference type="Proteomes" id="UP000054270">
    <property type="component" value="Unassembled WGS sequence"/>
</dbReference>
<protein>
    <submittedName>
        <fullName evidence="2">Uncharacterized protein</fullName>
    </submittedName>
</protein>
<evidence type="ECO:0000313" key="2">
    <source>
        <dbReference type="EMBL" id="KJA13907.1"/>
    </source>
</evidence>
<feature type="compositionally biased region" description="Polar residues" evidence="1">
    <location>
        <begin position="69"/>
        <end position="78"/>
    </location>
</feature>
<name>A0A0D2KH43_HYPSF</name>
<organism evidence="2 3">
    <name type="scientific">Hypholoma sublateritium (strain FD-334 SS-4)</name>
    <dbReference type="NCBI Taxonomy" id="945553"/>
    <lineage>
        <taxon>Eukaryota</taxon>
        <taxon>Fungi</taxon>
        <taxon>Dikarya</taxon>
        <taxon>Basidiomycota</taxon>
        <taxon>Agaricomycotina</taxon>
        <taxon>Agaricomycetes</taxon>
        <taxon>Agaricomycetidae</taxon>
        <taxon>Agaricales</taxon>
        <taxon>Agaricineae</taxon>
        <taxon>Strophariaceae</taxon>
        <taxon>Hypholoma</taxon>
    </lineage>
</organism>
<feature type="compositionally biased region" description="Polar residues" evidence="1">
    <location>
        <begin position="181"/>
        <end position="192"/>
    </location>
</feature>
<accession>A0A0D2KH43</accession>
<feature type="region of interest" description="Disordered" evidence="1">
    <location>
        <begin position="1"/>
        <end position="43"/>
    </location>
</feature>
<evidence type="ECO:0000256" key="1">
    <source>
        <dbReference type="SAM" id="MobiDB-lite"/>
    </source>
</evidence>
<feature type="compositionally biased region" description="Polar residues" evidence="1">
    <location>
        <begin position="99"/>
        <end position="112"/>
    </location>
</feature>
<proteinExistence type="predicted"/>
<feature type="region of interest" description="Disordered" evidence="1">
    <location>
        <begin position="160"/>
        <end position="202"/>
    </location>
</feature>
<sequence>MSQPASASRSVAADFTEGRKEIHQQHVYPPAPQKSRAQNIQPARDFPRYQHLINIYYTPSLYAALHAQSPRTRATGTHTPARKAPSPQSAILQHDAIGRQSQRPPTPSNNDTPAHPAPVHSVRDNSDVPFLLALAHLPQRALDLGEALDSAETSVYRDIPNTTGMQEEPEAARPAEGGEDTSVSPTAESAASTFRGDEAKGGWNIAAWKSMNAITEERRGTVEDIVNIEEPSPVHHSSKGDDLNQAEEESFDEDWDHISQFQDD</sequence>